<evidence type="ECO:0000256" key="12">
    <source>
        <dbReference type="HAMAP-Rule" id="MF_00316"/>
    </source>
</evidence>
<dbReference type="Gene3D" id="3.90.550.10">
    <property type="entry name" value="Spore Coat Polysaccharide Biosynthesis Protein SpsA, Chain A"/>
    <property type="match status" value="1"/>
</dbReference>
<evidence type="ECO:0000256" key="13">
    <source>
        <dbReference type="HAMAP-Rule" id="MF_01224"/>
    </source>
</evidence>
<evidence type="ECO:0000256" key="2">
    <source>
        <dbReference type="ARBA" id="ARBA00005046"/>
    </source>
</evidence>
<keyword evidence="5 12" id="KW-0479">Metal-binding</keyword>
<dbReference type="SUPFAM" id="SSF55040">
    <property type="entry name" value="Molybdenum cofactor biosynthesis protein C, MoaC"/>
    <property type="match status" value="1"/>
</dbReference>
<comment type="function">
    <text evidence="11 13">Catalyzes the conversion of (8S)-3',8-cyclo-7,8-dihydroguanosine 5'-triphosphate to cyclic pyranopterin monophosphate (cPMP).</text>
</comment>
<feature type="binding site" evidence="12">
    <location>
        <begin position="8"/>
        <end position="10"/>
    </location>
    <ligand>
        <name>GTP</name>
        <dbReference type="ChEBI" id="CHEBI:37565"/>
    </ligand>
</feature>
<keyword evidence="10 13" id="KW-0456">Lyase</keyword>
<dbReference type="GO" id="GO:0005525">
    <property type="term" value="F:GTP binding"/>
    <property type="evidence" value="ECO:0007669"/>
    <property type="project" value="UniProtKB-UniRule"/>
</dbReference>
<dbReference type="GO" id="GO:1902758">
    <property type="term" value="P:bis(molybdopterin guanine dinucleotide)molybdenum biosynthetic process"/>
    <property type="evidence" value="ECO:0007669"/>
    <property type="project" value="TreeGrafter"/>
</dbReference>
<comment type="catalytic activity">
    <reaction evidence="12">
        <text>Mo-molybdopterin + GTP + H(+) = Mo-molybdopterin guanine dinucleotide + diphosphate</text>
        <dbReference type="Rhea" id="RHEA:34243"/>
        <dbReference type="ChEBI" id="CHEBI:15378"/>
        <dbReference type="ChEBI" id="CHEBI:33019"/>
        <dbReference type="ChEBI" id="CHEBI:37565"/>
        <dbReference type="ChEBI" id="CHEBI:71302"/>
        <dbReference type="ChEBI" id="CHEBI:71310"/>
        <dbReference type="EC" id="2.7.7.77"/>
    </reaction>
</comment>
<dbReference type="Proteomes" id="UP000510822">
    <property type="component" value="Chromosome"/>
</dbReference>
<dbReference type="EMBL" id="CP058952">
    <property type="protein sequence ID" value="QLI81789.1"/>
    <property type="molecule type" value="Genomic_DNA"/>
</dbReference>
<protein>
    <recommendedName>
        <fullName evidence="12 13">Multifunctional fusion protein</fullName>
    </recommendedName>
    <domain>
        <recommendedName>
            <fullName evidence="12">Molybdenum cofactor guanylyltransferase</fullName>
            <shortName evidence="12">MoCo guanylyltransferase</shortName>
            <ecNumber evidence="12">2.7.7.77</ecNumber>
        </recommendedName>
        <alternativeName>
            <fullName evidence="12">GTP:molybdopterin guanylyltransferase</fullName>
        </alternativeName>
        <alternativeName>
            <fullName evidence="12">Mo-MPT guanylyltransferase</fullName>
        </alternativeName>
        <alternativeName>
            <fullName evidence="12">Molybdopterin guanylyltransferase</fullName>
        </alternativeName>
        <alternativeName>
            <fullName evidence="12">Molybdopterin-guanine dinucleotide synthase</fullName>
            <shortName evidence="12">MGD synthase</shortName>
        </alternativeName>
    </domain>
    <domain>
        <recommendedName>
            <fullName evidence="13">Cyclic pyranopterin monophosphate synthase</fullName>
            <ecNumber evidence="13">4.6.1.17</ecNumber>
        </recommendedName>
        <alternativeName>
            <fullName evidence="13">Molybdenum cofactor biosynthesis protein C</fullName>
        </alternativeName>
    </domain>
</protein>
<comment type="subunit">
    <text evidence="12">Monomer.</text>
</comment>
<dbReference type="NCBIfam" id="TIGR00581">
    <property type="entry name" value="moaC"/>
    <property type="match status" value="1"/>
</dbReference>
<comment type="caution">
    <text evidence="12">Lacks conserved residue(s) required for the propagation of feature annotation.</text>
</comment>
<evidence type="ECO:0000256" key="9">
    <source>
        <dbReference type="ARBA" id="ARBA00023150"/>
    </source>
</evidence>
<evidence type="ECO:0000256" key="4">
    <source>
        <dbReference type="ARBA" id="ARBA00022679"/>
    </source>
</evidence>
<feature type="binding site" evidence="12">
    <location>
        <position position="70"/>
    </location>
    <ligand>
        <name>GTP</name>
        <dbReference type="ChEBI" id="CHEBI:37565"/>
    </ligand>
</feature>
<dbReference type="GO" id="GO:0061603">
    <property type="term" value="F:molybdenum cofactor guanylyltransferase activity"/>
    <property type="evidence" value="ECO:0007669"/>
    <property type="project" value="UniProtKB-EC"/>
</dbReference>
<feature type="active site" evidence="13">
    <location>
        <position position="330"/>
    </location>
</feature>
<comment type="function">
    <text evidence="12">Transfers a GMP moiety from GTP to Mo-molybdopterin (Mo-MPT) cofactor (Moco or molybdenum cofactor) to form Mo-molybdopterin guanine dinucleotide (Mo-MGD) cofactor.</text>
</comment>
<feature type="binding site" evidence="12">
    <location>
        <position position="100"/>
    </location>
    <ligand>
        <name>Mg(2+)</name>
        <dbReference type="ChEBI" id="CHEBI:18420"/>
    </ligand>
</feature>
<accession>A0A7D5ZH26</accession>
<feature type="domain" description="Molybdopterin cofactor biosynthesis C (MoaC)" evidence="14">
    <location>
        <begin position="217"/>
        <end position="352"/>
    </location>
</feature>
<comment type="subunit">
    <text evidence="13">Homohexamer; trimer of dimers.</text>
</comment>
<comment type="domain">
    <text evidence="12">The N-terminal domain determines nucleotide recognition and specific binding, while the C-terminal domain determines the specific binding to the target protein.</text>
</comment>
<comment type="similarity">
    <text evidence="12">Belongs to the MobA family.</text>
</comment>
<dbReference type="InterPro" id="IPR025877">
    <property type="entry name" value="MobA-like_NTP_Trfase"/>
</dbReference>
<evidence type="ECO:0000259" key="15">
    <source>
        <dbReference type="Pfam" id="PF12804"/>
    </source>
</evidence>
<feature type="binding site" evidence="12">
    <location>
        <position position="21"/>
    </location>
    <ligand>
        <name>GTP</name>
        <dbReference type="ChEBI" id="CHEBI:37565"/>
    </ligand>
</feature>
<feature type="binding site" evidence="13">
    <location>
        <begin position="315"/>
        <end position="316"/>
    </location>
    <ligand>
        <name>substrate</name>
    </ligand>
</feature>
<comment type="similarity">
    <text evidence="13">Belongs to the MoaC family.</text>
</comment>
<dbReference type="InterPro" id="IPR047594">
    <property type="entry name" value="MoaC_bact/euk"/>
</dbReference>
<evidence type="ECO:0000256" key="5">
    <source>
        <dbReference type="ARBA" id="ARBA00022723"/>
    </source>
</evidence>
<feature type="domain" description="MobA-like NTP transferase" evidence="15">
    <location>
        <begin position="5"/>
        <end position="165"/>
    </location>
</feature>
<comment type="catalytic activity">
    <reaction evidence="1 13">
        <text>(8S)-3',8-cyclo-7,8-dihydroguanosine 5'-triphosphate = cyclic pyranopterin phosphate + diphosphate</text>
        <dbReference type="Rhea" id="RHEA:49580"/>
        <dbReference type="ChEBI" id="CHEBI:33019"/>
        <dbReference type="ChEBI" id="CHEBI:59648"/>
        <dbReference type="ChEBI" id="CHEBI:131766"/>
        <dbReference type="EC" id="4.6.1.17"/>
    </reaction>
</comment>
<evidence type="ECO:0000256" key="6">
    <source>
        <dbReference type="ARBA" id="ARBA00022741"/>
    </source>
</evidence>
<dbReference type="KEGG" id="cfon:HZU75_09710"/>
<evidence type="ECO:0000259" key="14">
    <source>
        <dbReference type="Pfam" id="PF01967"/>
    </source>
</evidence>
<feature type="binding site" evidence="13">
    <location>
        <begin position="277"/>
        <end position="279"/>
    </location>
    <ligand>
        <name>substrate</name>
    </ligand>
</feature>
<evidence type="ECO:0000256" key="10">
    <source>
        <dbReference type="ARBA" id="ARBA00023239"/>
    </source>
</evidence>
<dbReference type="EC" id="4.6.1.17" evidence="13"/>
<dbReference type="CDD" id="cd01420">
    <property type="entry name" value="MoaC_PE"/>
    <property type="match status" value="1"/>
</dbReference>
<evidence type="ECO:0000256" key="8">
    <source>
        <dbReference type="ARBA" id="ARBA00023134"/>
    </source>
</evidence>
<dbReference type="InterPro" id="IPR029044">
    <property type="entry name" value="Nucleotide-diphossugar_trans"/>
</dbReference>
<evidence type="ECO:0000256" key="7">
    <source>
        <dbReference type="ARBA" id="ARBA00022842"/>
    </source>
</evidence>
<dbReference type="EC" id="2.7.7.77" evidence="12"/>
<dbReference type="InterPro" id="IPR036522">
    <property type="entry name" value="MoaC_sf"/>
</dbReference>
<evidence type="ECO:0000256" key="3">
    <source>
        <dbReference type="ARBA" id="ARBA00022490"/>
    </source>
</evidence>
<name>A0A7D5ZH26_9NEIS</name>
<evidence type="ECO:0000256" key="11">
    <source>
        <dbReference type="ARBA" id="ARBA00055087"/>
    </source>
</evidence>
<comment type="cofactor">
    <cofactor evidence="12">
        <name>Mg(2+)</name>
        <dbReference type="ChEBI" id="CHEBI:18420"/>
    </cofactor>
</comment>
<reference evidence="16 17" key="1">
    <citation type="journal article" date="2016" name="Int. J. Syst. Evol. Microbiol.">
        <title>Chitinibacter fontanus sp. nov., isolated from a spring.</title>
        <authorList>
            <person name="Sheu S.Y."/>
            <person name="Li Y.S."/>
            <person name="Young C.C."/>
            <person name="Chen W.M."/>
        </authorList>
    </citation>
    <scope>NUCLEOTIDE SEQUENCE [LARGE SCALE GENOMIC DNA]</scope>
    <source>
        <strain evidence="16 17">STM-7</strain>
    </source>
</reference>
<feature type="binding site" evidence="12">
    <location>
        <position position="100"/>
    </location>
    <ligand>
        <name>GTP</name>
        <dbReference type="ChEBI" id="CHEBI:37565"/>
    </ligand>
</feature>
<dbReference type="HAMAP" id="MF_01224_B">
    <property type="entry name" value="MoaC_B"/>
    <property type="match status" value="1"/>
</dbReference>
<evidence type="ECO:0000313" key="16">
    <source>
        <dbReference type="EMBL" id="QLI81789.1"/>
    </source>
</evidence>
<keyword evidence="7 12" id="KW-0460">Magnesium</keyword>
<keyword evidence="4 12" id="KW-0808">Transferase</keyword>
<keyword evidence="8 12" id="KW-0342">GTP-binding</keyword>
<gene>
    <name evidence="13 16" type="primary">moaC</name>
    <name evidence="12" type="synonym">mobA</name>
    <name evidence="16" type="ORF">HZU75_09710</name>
</gene>
<dbReference type="PANTHER" id="PTHR19136">
    <property type="entry name" value="MOLYBDENUM COFACTOR GUANYLYLTRANSFERASE"/>
    <property type="match status" value="1"/>
</dbReference>
<dbReference type="GO" id="GO:0061799">
    <property type="term" value="F:cyclic pyranopterin monophosphate synthase activity"/>
    <property type="evidence" value="ECO:0007669"/>
    <property type="project" value="UniProtKB-UniRule"/>
</dbReference>
<dbReference type="Pfam" id="PF12804">
    <property type="entry name" value="NTP_transf_3"/>
    <property type="match status" value="1"/>
</dbReference>
<keyword evidence="9 12" id="KW-0501">Molybdenum cofactor biosynthesis</keyword>
<evidence type="ECO:0000256" key="1">
    <source>
        <dbReference type="ARBA" id="ARBA00001637"/>
    </source>
</evidence>
<dbReference type="SUPFAM" id="SSF53448">
    <property type="entry name" value="Nucleotide-diphospho-sugar transferases"/>
    <property type="match status" value="1"/>
</dbReference>
<keyword evidence="6 12" id="KW-0547">Nucleotide-binding</keyword>
<dbReference type="Pfam" id="PF01967">
    <property type="entry name" value="MoaC"/>
    <property type="match status" value="1"/>
</dbReference>
<dbReference type="GO" id="GO:0005737">
    <property type="term" value="C:cytoplasm"/>
    <property type="evidence" value="ECO:0007669"/>
    <property type="project" value="UniProtKB-SubCell"/>
</dbReference>
<organism evidence="16 17">
    <name type="scientific">Chitinibacter fontanus</name>
    <dbReference type="NCBI Taxonomy" id="1737446"/>
    <lineage>
        <taxon>Bacteria</taxon>
        <taxon>Pseudomonadati</taxon>
        <taxon>Pseudomonadota</taxon>
        <taxon>Betaproteobacteria</taxon>
        <taxon>Neisseriales</taxon>
        <taxon>Chitinibacteraceae</taxon>
        <taxon>Chitinibacter</taxon>
    </lineage>
</organism>
<dbReference type="InterPro" id="IPR013482">
    <property type="entry name" value="Molybde_CF_guanTrfase"/>
</dbReference>
<evidence type="ECO:0000313" key="17">
    <source>
        <dbReference type="Proteomes" id="UP000510822"/>
    </source>
</evidence>
<comment type="subcellular location">
    <subcellularLocation>
        <location evidence="12">Cytoplasm</location>
    </subcellularLocation>
</comment>
<dbReference type="InterPro" id="IPR002820">
    <property type="entry name" value="Mopterin_CF_biosynth-C_dom"/>
</dbReference>
<dbReference type="CDD" id="cd02503">
    <property type="entry name" value="MobA"/>
    <property type="match status" value="1"/>
</dbReference>
<comment type="pathway">
    <text evidence="2 13">Cofactor biosynthesis; molybdopterin biosynthesis.</text>
</comment>
<sequence length="370" mass="39621">MTLDAVVLAGGEARRMAGRDKGLIELSGKPMVAWVLESLNKQSIPVDHVLISANRNLPDYASFGHAVLRDVYPNQLGPMAGIHAAMMASPAEWMLVLPCDVPFLPHDLLLQFRAALNASGAPAVVARTADGQTHWAVCMLNRAVLPALVDALAKGENRLGEWLQNLGAVFVTFAQGHFQNLNTPEDLNQLANRLAGAEAIPVAGELTHFNAQGLAHMVNVGDKAETKRIATAQGDIRMLPDTLRLIEEGNHKKGDVLGIARIAAIMAAKKTSDLIPLCHPLPLTAVNVEFSIDRVKSTVRCAVTCETFGRTGIEMEALTAVQVGLLTIYDMCKAVDKGMVMTDVRLIEKIGGKSGHWTTAAPAISDSPLI</sequence>
<dbReference type="InterPro" id="IPR023045">
    <property type="entry name" value="MoaC"/>
</dbReference>
<dbReference type="PANTHER" id="PTHR19136:SF81">
    <property type="entry name" value="MOLYBDENUM COFACTOR GUANYLYLTRANSFERASE"/>
    <property type="match status" value="1"/>
</dbReference>
<dbReference type="HAMAP" id="MF_00316">
    <property type="entry name" value="MobA"/>
    <property type="match status" value="1"/>
</dbReference>
<dbReference type="NCBIfam" id="TIGR02665">
    <property type="entry name" value="molyb_mobA"/>
    <property type="match status" value="1"/>
</dbReference>
<dbReference type="Gene3D" id="3.30.70.640">
    <property type="entry name" value="Molybdopterin cofactor biosynthesis C (MoaC) domain"/>
    <property type="match status" value="1"/>
</dbReference>
<keyword evidence="17" id="KW-1185">Reference proteome</keyword>
<dbReference type="NCBIfam" id="NF006870">
    <property type="entry name" value="PRK09364.1"/>
    <property type="match status" value="1"/>
</dbReference>
<dbReference type="UniPathway" id="UPA00344"/>
<dbReference type="AlphaFoldDB" id="A0A7D5ZH26"/>
<proteinExistence type="inferred from homology"/>
<keyword evidence="3 12" id="KW-0963">Cytoplasm</keyword>
<dbReference type="GO" id="GO:0046872">
    <property type="term" value="F:metal ion binding"/>
    <property type="evidence" value="ECO:0007669"/>
    <property type="project" value="UniProtKB-KW"/>
</dbReference>